<protein>
    <submittedName>
        <fullName evidence="2">Uncharacterized protein</fullName>
    </submittedName>
</protein>
<sequence length="117" mass="13317">MPRWDRKKNILAWIAAKLEKGVDRERDVSDVPKPAKVERNFLMKGTEFPRTEVSVPASIGLTKAYLRPSRVAEKSIYVHILILTSPFKKKSQAEAWQTTSRRSCGLPSWKGIKVPVL</sequence>
<accession>A0A915JZR4</accession>
<keyword evidence="1" id="KW-1185">Reference proteome</keyword>
<name>A0A915JZR4_ROMCU</name>
<reference evidence="2" key="1">
    <citation type="submission" date="2022-11" db="UniProtKB">
        <authorList>
            <consortium name="WormBaseParasite"/>
        </authorList>
    </citation>
    <scope>IDENTIFICATION</scope>
</reference>
<evidence type="ECO:0000313" key="1">
    <source>
        <dbReference type="Proteomes" id="UP000887565"/>
    </source>
</evidence>
<organism evidence="1 2">
    <name type="scientific">Romanomermis culicivorax</name>
    <name type="common">Nematode worm</name>
    <dbReference type="NCBI Taxonomy" id="13658"/>
    <lineage>
        <taxon>Eukaryota</taxon>
        <taxon>Metazoa</taxon>
        <taxon>Ecdysozoa</taxon>
        <taxon>Nematoda</taxon>
        <taxon>Enoplea</taxon>
        <taxon>Dorylaimia</taxon>
        <taxon>Mermithida</taxon>
        <taxon>Mermithoidea</taxon>
        <taxon>Mermithidae</taxon>
        <taxon>Romanomermis</taxon>
    </lineage>
</organism>
<dbReference type="AlphaFoldDB" id="A0A915JZR4"/>
<dbReference type="WBParaSite" id="nRc.2.0.1.t32006-RA">
    <property type="protein sequence ID" value="nRc.2.0.1.t32006-RA"/>
    <property type="gene ID" value="nRc.2.0.1.g32006"/>
</dbReference>
<dbReference type="Proteomes" id="UP000887565">
    <property type="component" value="Unplaced"/>
</dbReference>
<proteinExistence type="predicted"/>
<evidence type="ECO:0000313" key="2">
    <source>
        <dbReference type="WBParaSite" id="nRc.2.0.1.t32006-RA"/>
    </source>
</evidence>